<dbReference type="EMBL" id="JAJEQN010000020">
    <property type="protein sequence ID" value="MCC2221778.1"/>
    <property type="molecule type" value="Genomic_DNA"/>
</dbReference>
<protein>
    <submittedName>
        <fullName evidence="2">DUF624 domain-containing protein</fullName>
    </submittedName>
</protein>
<feature type="transmembrane region" description="Helical" evidence="1">
    <location>
        <begin position="109"/>
        <end position="132"/>
    </location>
</feature>
<keyword evidence="1" id="KW-0812">Transmembrane</keyword>
<reference evidence="2 3" key="1">
    <citation type="submission" date="2021-10" db="EMBL/GenBank/DDBJ databases">
        <title>Anaerobic single-cell dispensing facilitates the cultivation of human gut bacteria.</title>
        <authorList>
            <person name="Afrizal A."/>
        </authorList>
    </citation>
    <scope>NUCLEOTIDE SEQUENCE [LARGE SCALE GENOMIC DNA]</scope>
    <source>
        <strain evidence="2 3">CLA-AA-H224</strain>
    </source>
</reference>
<keyword evidence="3" id="KW-1185">Reference proteome</keyword>
<evidence type="ECO:0000313" key="2">
    <source>
        <dbReference type="EMBL" id="MCC2221778.1"/>
    </source>
</evidence>
<keyword evidence="1" id="KW-0472">Membrane</keyword>
<comment type="caution">
    <text evidence="2">The sequence shown here is derived from an EMBL/GenBank/DDBJ whole genome shotgun (WGS) entry which is preliminary data.</text>
</comment>
<dbReference type="RefSeq" id="WP_227102277.1">
    <property type="nucleotide sequence ID" value="NZ_JAJEQN010000020.1"/>
</dbReference>
<keyword evidence="1" id="KW-1133">Transmembrane helix</keyword>
<proteinExistence type="predicted"/>
<feature type="transmembrane region" description="Helical" evidence="1">
    <location>
        <begin position="178"/>
        <end position="195"/>
    </location>
</feature>
<gene>
    <name evidence="2" type="ORF">LKD48_09050</name>
</gene>
<sequence length="219" mass="25478">MKNLFNIFNPDNKIANFLTKIMYLAWLNFLWLICSLPIVTIGASTTAVYYTAMRMARDDEGYIARDFFHSFKENFLQATGVWLIVLAFFGMICFNWWTLSGSPNDLLRIASHLFLSLFVIFALISIYFFPLLSQFDMRIMELLRCSLFISLKNIHWSICLVILLFGGSALMVLKFYPLVIFGFPLIAFLQSYIFNRIFRQYLPDHEFTPGSVAVMNDTK</sequence>
<feature type="transmembrane region" description="Helical" evidence="1">
    <location>
        <begin position="29"/>
        <end position="53"/>
    </location>
</feature>
<dbReference type="AlphaFoldDB" id="A0AAE3E3X6"/>
<accession>A0AAE3E3X6</accession>
<evidence type="ECO:0000313" key="3">
    <source>
        <dbReference type="Proteomes" id="UP001198200"/>
    </source>
</evidence>
<dbReference type="Proteomes" id="UP001198200">
    <property type="component" value="Unassembled WGS sequence"/>
</dbReference>
<feature type="transmembrane region" description="Helical" evidence="1">
    <location>
        <begin position="74"/>
        <end position="97"/>
    </location>
</feature>
<name>A0AAE3E3X6_9FIRM</name>
<dbReference type="Pfam" id="PF04854">
    <property type="entry name" value="DUF624"/>
    <property type="match status" value="1"/>
</dbReference>
<feature type="transmembrane region" description="Helical" evidence="1">
    <location>
        <begin position="153"/>
        <end position="172"/>
    </location>
</feature>
<dbReference type="InterPro" id="IPR006938">
    <property type="entry name" value="DUF624"/>
</dbReference>
<organism evidence="2 3">
    <name type="scientific">Anthropogastromicrobium aceti</name>
    <dbReference type="NCBI Taxonomy" id="2981768"/>
    <lineage>
        <taxon>Bacteria</taxon>
        <taxon>Bacillati</taxon>
        <taxon>Bacillota</taxon>
        <taxon>Clostridia</taxon>
        <taxon>Lachnospirales</taxon>
        <taxon>Lachnospiraceae</taxon>
        <taxon>Anthropogastromicrobium</taxon>
    </lineage>
</organism>
<evidence type="ECO:0000256" key="1">
    <source>
        <dbReference type="SAM" id="Phobius"/>
    </source>
</evidence>